<comment type="caution">
    <text evidence="2">The sequence shown here is derived from an EMBL/GenBank/DDBJ whole genome shotgun (WGS) entry which is preliminary data.</text>
</comment>
<evidence type="ECO:0000313" key="2">
    <source>
        <dbReference type="EMBL" id="KAJ9581111.1"/>
    </source>
</evidence>
<feature type="transmembrane region" description="Helical" evidence="1">
    <location>
        <begin position="43"/>
        <end position="63"/>
    </location>
</feature>
<dbReference type="Proteomes" id="UP001233999">
    <property type="component" value="Unassembled WGS sequence"/>
</dbReference>
<feature type="non-terminal residue" evidence="2">
    <location>
        <position position="1"/>
    </location>
</feature>
<proteinExistence type="predicted"/>
<keyword evidence="1" id="KW-0812">Transmembrane</keyword>
<keyword evidence="1" id="KW-0472">Membrane</keyword>
<protein>
    <submittedName>
        <fullName evidence="2">Uncharacterized protein</fullName>
    </submittedName>
</protein>
<gene>
    <name evidence="2" type="ORF">L9F63_023702</name>
</gene>
<evidence type="ECO:0000256" key="1">
    <source>
        <dbReference type="SAM" id="Phobius"/>
    </source>
</evidence>
<evidence type="ECO:0000313" key="3">
    <source>
        <dbReference type="Proteomes" id="UP001233999"/>
    </source>
</evidence>
<sequence length="64" mass="7359">DVLHRVEEIPSTSTRSIIHSVVPPIYHSVLISVRGSYTLMCRVFTLFLQLEVLLFFFLLSLQVP</sequence>
<keyword evidence="1" id="KW-1133">Transmembrane helix</keyword>
<dbReference type="EMBL" id="JASPKZ010008023">
    <property type="protein sequence ID" value="KAJ9581111.1"/>
    <property type="molecule type" value="Genomic_DNA"/>
</dbReference>
<feature type="non-terminal residue" evidence="2">
    <location>
        <position position="64"/>
    </location>
</feature>
<keyword evidence="3" id="KW-1185">Reference proteome</keyword>
<dbReference type="AlphaFoldDB" id="A0AAD8E8S1"/>
<name>A0AAD8E8S1_DIPPU</name>
<reference evidence="2" key="1">
    <citation type="journal article" date="2023" name="IScience">
        <title>Live-bearing cockroach genome reveals convergent evolutionary mechanisms linked to viviparity in insects and beyond.</title>
        <authorList>
            <person name="Fouks B."/>
            <person name="Harrison M.C."/>
            <person name="Mikhailova A.A."/>
            <person name="Marchal E."/>
            <person name="English S."/>
            <person name="Carruthers M."/>
            <person name="Jennings E.C."/>
            <person name="Chiamaka E.L."/>
            <person name="Frigard R.A."/>
            <person name="Pippel M."/>
            <person name="Attardo G.M."/>
            <person name="Benoit J.B."/>
            <person name="Bornberg-Bauer E."/>
            <person name="Tobe S.S."/>
        </authorList>
    </citation>
    <scope>NUCLEOTIDE SEQUENCE</scope>
    <source>
        <strain evidence="2">Stay&amp;Tobe</strain>
    </source>
</reference>
<reference evidence="2" key="2">
    <citation type="submission" date="2023-05" db="EMBL/GenBank/DDBJ databases">
        <authorList>
            <person name="Fouks B."/>
        </authorList>
    </citation>
    <scope>NUCLEOTIDE SEQUENCE</scope>
    <source>
        <strain evidence="2">Stay&amp;Tobe</strain>
        <tissue evidence="2">Testes</tissue>
    </source>
</reference>
<organism evidence="2 3">
    <name type="scientific">Diploptera punctata</name>
    <name type="common">Pacific beetle cockroach</name>
    <dbReference type="NCBI Taxonomy" id="6984"/>
    <lineage>
        <taxon>Eukaryota</taxon>
        <taxon>Metazoa</taxon>
        <taxon>Ecdysozoa</taxon>
        <taxon>Arthropoda</taxon>
        <taxon>Hexapoda</taxon>
        <taxon>Insecta</taxon>
        <taxon>Pterygota</taxon>
        <taxon>Neoptera</taxon>
        <taxon>Polyneoptera</taxon>
        <taxon>Dictyoptera</taxon>
        <taxon>Blattodea</taxon>
        <taxon>Blaberoidea</taxon>
        <taxon>Blaberidae</taxon>
        <taxon>Diplopterinae</taxon>
        <taxon>Diploptera</taxon>
    </lineage>
</organism>
<accession>A0AAD8E8S1</accession>